<evidence type="ECO:0000313" key="2">
    <source>
        <dbReference type="Proteomes" id="UP001152795"/>
    </source>
</evidence>
<name>A0A7D9DQW0_PARCT</name>
<gene>
    <name evidence="1" type="ORF">PACLA_8A038053</name>
</gene>
<dbReference type="InterPro" id="IPR003593">
    <property type="entry name" value="AAA+_ATPase"/>
</dbReference>
<sequence>MSNWKAVLRDGLGLILPEPVIWLIEFAYSYGRACAISTTLVVVICFYFMRWNLFAVNTGRRVAIEMLTTPLKHTTYKRTADVVYLVRELNRLTRSKPEREVHVVISGGPGAGKSELARQVGERIFQSENKRIFNFDLSFVSPPTDVITLNAEDFNQLQSTLEEAVDKIQGKEPKPMGYDCIGNEETVFAKFHQLRVALRSRSSLSSRPVIIFDNVKAKGPMSTFLYKKRPNGKYFLNAGSKEYGEIRIIVTTQRRPTTIFRSVMGYKDLFEPMPTDEAVKLLNTITNIQNDDQNATYLANALGGLPKSLADAAIYIQMDSRHNASYRFYLQELELNKKRYVSNVNFSWAEGTDHGLTYDSTAFTASRMLVEQYFQDPSHGHFYEALAFFVGYCGSPVISLKFLVKYVGLDGVLKLKDYSEFEVKTLVRKTSLYDVTSYPEHSLISTHQITRYASFDAWNKRAENKKDQSDVFETSIARIFEVLKSELTSKHDPSVNQMVEYTSLSFKVVDVVMSLITKMREKQLNLYNVIGKEFCWVFLDSITEAYLYWPNNHTSPP</sequence>
<evidence type="ECO:0000313" key="1">
    <source>
        <dbReference type="EMBL" id="CAB3990723.1"/>
    </source>
</evidence>
<proteinExistence type="predicted"/>
<dbReference type="Proteomes" id="UP001152795">
    <property type="component" value="Unassembled WGS sequence"/>
</dbReference>
<dbReference type="OrthoDB" id="5985367at2759"/>
<dbReference type="AlphaFoldDB" id="A0A7D9DQW0"/>
<dbReference type="EMBL" id="CACRXK020001714">
    <property type="protein sequence ID" value="CAB3990723.1"/>
    <property type="molecule type" value="Genomic_DNA"/>
</dbReference>
<reference evidence="1" key="1">
    <citation type="submission" date="2020-04" db="EMBL/GenBank/DDBJ databases">
        <authorList>
            <person name="Alioto T."/>
            <person name="Alioto T."/>
            <person name="Gomez Garrido J."/>
        </authorList>
    </citation>
    <scope>NUCLEOTIDE SEQUENCE</scope>
    <source>
        <strain evidence="1">A484AB</strain>
    </source>
</reference>
<keyword evidence="2" id="KW-1185">Reference proteome</keyword>
<dbReference type="Gene3D" id="3.40.50.300">
    <property type="entry name" value="P-loop containing nucleotide triphosphate hydrolases"/>
    <property type="match status" value="1"/>
</dbReference>
<dbReference type="SMART" id="SM00382">
    <property type="entry name" value="AAA"/>
    <property type="match status" value="1"/>
</dbReference>
<dbReference type="SUPFAM" id="SSF52540">
    <property type="entry name" value="P-loop containing nucleoside triphosphate hydrolases"/>
    <property type="match status" value="1"/>
</dbReference>
<protein>
    <submittedName>
        <fullName evidence="1">Uncharacterized protein</fullName>
    </submittedName>
</protein>
<accession>A0A7D9DQW0</accession>
<organism evidence="1 2">
    <name type="scientific">Paramuricea clavata</name>
    <name type="common">Red gorgonian</name>
    <name type="synonym">Violescent sea-whip</name>
    <dbReference type="NCBI Taxonomy" id="317549"/>
    <lineage>
        <taxon>Eukaryota</taxon>
        <taxon>Metazoa</taxon>
        <taxon>Cnidaria</taxon>
        <taxon>Anthozoa</taxon>
        <taxon>Octocorallia</taxon>
        <taxon>Malacalcyonacea</taxon>
        <taxon>Plexauridae</taxon>
        <taxon>Paramuricea</taxon>
    </lineage>
</organism>
<dbReference type="InterPro" id="IPR027417">
    <property type="entry name" value="P-loop_NTPase"/>
</dbReference>
<comment type="caution">
    <text evidence="1">The sequence shown here is derived from an EMBL/GenBank/DDBJ whole genome shotgun (WGS) entry which is preliminary data.</text>
</comment>